<dbReference type="InterPro" id="IPR035892">
    <property type="entry name" value="C2_domain_sf"/>
</dbReference>
<dbReference type="OrthoDB" id="419768at2759"/>
<dbReference type="InterPro" id="IPR056431">
    <property type="entry name" value="C2CD5_YbjQ-rel_dom"/>
</dbReference>
<evidence type="ECO:0000259" key="18">
    <source>
        <dbReference type="PROSITE" id="PS50004"/>
    </source>
</evidence>
<evidence type="ECO:0000256" key="13">
    <source>
        <dbReference type="ARBA" id="ARBA00023273"/>
    </source>
</evidence>
<dbReference type="InterPro" id="IPR038983">
    <property type="entry name" value="C2CD5"/>
</dbReference>
<evidence type="ECO:0000256" key="11">
    <source>
        <dbReference type="ARBA" id="ARBA00023121"/>
    </source>
</evidence>
<dbReference type="GO" id="GO:0005938">
    <property type="term" value="C:cell cortex"/>
    <property type="evidence" value="ECO:0007669"/>
    <property type="project" value="UniProtKB-SubCell"/>
</dbReference>
<dbReference type="PANTHER" id="PTHR37412">
    <property type="entry name" value="C2 DOMAIN-CONTAINING PROTEIN 5"/>
    <property type="match status" value="1"/>
</dbReference>
<protein>
    <recommendedName>
        <fullName evidence="16">C2 domain-containing protein 5</fullName>
    </recommendedName>
</protein>
<evidence type="ECO:0000313" key="20">
    <source>
        <dbReference type="RefSeq" id="XP_027447879.2"/>
    </source>
</evidence>
<dbReference type="GO" id="GO:0005886">
    <property type="term" value="C:plasma membrane"/>
    <property type="evidence" value="ECO:0007669"/>
    <property type="project" value="UniProtKB-SubCell"/>
</dbReference>
<dbReference type="KEGG" id="zca:113921436"/>
<feature type="region of interest" description="Disordered" evidence="17">
    <location>
        <begin position="659"/>
        <end position="690"/>
    </location>
</feature>
<keyword evidence="14" id="KW-0968">Cytoplasmic vesicle</keyword>
<dbReference type="InterPro" id="IPR056430">
    <property type="entry name" value="C2CD5_YbjQ-like_dom"/>
</dbReference>
<proteinExistence type="predicted"/>
<keyword evidence="12" id="KW-0472">Membrane</keyword>
<dbReference type="Proteomes" id="UP000515165">
    <property type="component" value="Chromosome 9"/>
</dbReference>
<evidence type="ECO:0000256" key="3">
    <source>
        <dbReference type="ARBA" id="ARBA00004466"/>
    </source>
</evidence>
<dbReference type="Pfam" id="PF23028">
    <property type="entry name" value="YbjQ_3"/>
    <property type="match status" value="1"/>
</dbReference>
<dbReference type="GO" id="GO:0001726">
    <property type="term" value="C:ruffle"/>
    <property type="evidence" value="ECO:0007669"/>
    <property type="project" value="UniProtKB-SubCell"/>
</dbReference>
<name>A0A6J2CVV4_ZALCA</name>
<dbReference type="RefSeq" id="XP_027447879.2">
    <property type="nucleotide sequence ID" value="XM_027592078.2"/>
</dbReference>
<keyword evidence="5" id="KW-0813">Transport</keyword>
<evidence type="ECO:0000313" key="19">
    <source>
        <dbReference type="Proteomes" id="UP000515165"/>
    </source>
</evidence>
<evidence type="ECO:0000256" key="4">
    <source>
        <dbReference type="ARBA" id="ARBA00004544"/>
    </source>
</evidence>
<sequence>MPGKLKVKIVAGRHLPVMDRASDLTDAFVEVKFGNTTFKTDVYLKSLNPQWNSEWFKFEVDDEDLQDEPLQITVLDHDTYSANDAIGKVYIDIDPLLYSEAATVISGWFPIYDTIHGIRGEINVVVKVDLFNDLNRFRQSSCGVKFFCTTSIPKCYRAVIIHGFVEELVVNEDPEYQWIDRIRTPRASNEARQRLISLMSGELQRKIGLKVLEMRGNAVVGYLQCFDLEGESGLVVRAIGTACTLDKLSSPAAFLPACNSPSKEMKEIPFNEDPNPNTHSSGPSTPLKNQTYSFSPSKSYSRQSSSSDTDLSLTPKTGMGSGSAGKEGGPFKALLRQQTQSALEQREFPFFTLTAFPPGFLVHVGGVVSARSVKLLDRIHNPAFVGIMGNTRSYKLLDWNSFNSDEPETRDAWWAEIRQEIKSHAKALGCHAVVGYSESTSICEEVCILSASGTAAVLNPRFLQDGTMEGCLEQRLEENLPAGCGFCHIPYDELNMPFPAHLTYCYNCRKQKVPDVLFTTIDLPVDATVIGKGCLIQARLCRLKKKAQAEANATAISNLLPFMEYEVHTQLMNKLKLKGMNALFGLRIQITVGENMLMGLASATGVYLAALPTPGGIQIAGKTPNDGSYEQHISHMQKKINDTIAKNKELYEISPPDISEEIIGSPIPEPRQRSRLLRSQSESSDEVTELDLSHGKKDAFVLEIDDTDAMEDVHSLLTDVPPPSGFYSCNTEIMPGINNWTSEIQMFTSVRVIRLSSLNLTNQALNKNFNDLCENLLKSLYFKLRSMIPCCLCHVNFTVSLPEDELIQVTVTAVAITFDKNQALQTTKTHVEKSLQRASTDNEELLQFPLELCSDSLPSHPFPPAKEHLESASSNSGIPAAQRATSVDYSSFADRCSSWIELIKLKAQTIRRGSIKTTVTVEKASPMGEGNFRNRSTPPCANSTVGVVKMTPLSFIPGAKITKYLGIINMFFIRETTSLREEGGVSGFLHAFIAEVFAMVRAHVAALGGNAVVSYIMKQCVFMENPNKNQAQCLINVSGDAVVFVRESELEVVSAQQPTTNCPPSCAGGEVTT</sequence>
<dbReference type="SUPFAM" id="SSF49562">
    <property type="entry name" value="C2 domain (Calcium/lipid-binding domain, CaLB)"/>
    <property type="match status" value="1"/>
</dbReference>
<dbReference type="AlphaFoldDB" id="A0A6J2CVV4"/>
<dbReference type="InterPro" id="IPR057815">
    <property type="entry name" value="C2CD5_C"/>
</dbReference>
<feature type="compositionally biased region" description="Polar residues" evidence="17">
    <location>
        <begin position="274"/>
        <end position="289"/>
    </location>
</feature>
<evidence type="ECO:0000256" key="6">
    <source>
        <dbReference type="ARBA" id="ARBA00022475"/>
    </source>
</evidence>
<feature type="region of interest" description="Disordered" evidence="17">
    <location>
        <begin position="265"/>
        <end position="330"/>
    </location>
</feature>
<dbReference type="SMART" id="SM00239">
    <property type="entry name" value="C2"/>
    <property type="match status" value="1"/>
</dbReference>
<dbReference type="GO" id="GO:0065002">
    <property type="term" value="P:intracellular protein transmembrane transport"/>
    <property type="evidence" value="ECO:0007669"/>
    <property type="project" value="TreeGrafter"/>
</dbReference>
<reference evidence="20" key="1">
    <citation type="submission" date="2025-08" db="UniProtKB">
        <authorList>
            <consortium name="RefSeq"/>
        </authorList>
    </citation>
    <scope>IDENTIFICATION</scope>
    <source>
        <tissue evidence="20">Blood</tissue>
    </source>
</reference>
<keyword evidence="19" id="KW-1185">Reference proteome</keyword>
<dbReference type="Gene3D" id="2.60.40.150">
    <property type="entry name" value="C2 domain"/>
    <property type="match status" value="1"/>
</dbReference>
<feature type="domain" description="C2" evidence="18">
    <location>
        <begin position="1"/>
        <end position="109"/>
    </location>
</feature>
<keyword evidence="9" id="KW-0106">Calcium</keyword>
<dbReference type="PANTHER" id="PTHR37412:SF2">
    <property type="entry name" value="C2 DOMAIN-CONTAINING PROTEIN 5"/>
    <property type="match status" value="1"/>
</dbReference>
<keyword evidence="6" id="KW-1003">Cell membrane</keyword>
<dbReference type="Pfam" id="PF23128">
    <property type="entry name" value="YbjQ_4"/>
    <property type="match status" value="1"/>
</dbReference>
<dbReference type="CTD" id="9847"/>
<evidence type="ECO:0000256" key="9">
    <source>
        <dbReference type="ARBA" id="ARBA00022837"/>
    </source>
</evidence>
<feature type="compositionally biased region" description="Low complexity" evidence="17">
    <location>
        <begin position="290"/>
        <end position="318"/>
    </location>
</feature>
<evidence type="ECO:0000256" key="14">
    <source>
        <dbReference type="ARBA" id="ARBA00023329"/>
    </source>
</evidence>
<evidence type="ECO:0000256" key="5">
    <source>
        <dbReference type="ARBA" id="ARBA00022448"/>
    </source>
</evidence>
<evidence type="ECO:0000256" key="15">
    <source>
        <dbReference type="ARBA" id="ARBA00054259"/>
    </source>
</evidence>
<keyword evidence="8" id="KW-0479">Metal-binding</keyword>
<dbReference type="GO" id="GO:0090314">
    <property type="term" value="P:positive regulation of protein targeting to membrane"/>
    <property type="evidence" value="ECO:0007669"/>
    <property type="project" value="TreeGrafter"/>
</dbReference>
<dbReference type="Pfam" id="PF00168">
    <property type="entry name" value="C2"/>
    <property type="match status" value="1"/>
</dbReference>
<dbReference type="GO" id="GO:0005509">
    <property type="term" value="F:calcium ion binding"/>
    <property type="evidence" value="ECO:0007669"/>
    <property type="project" value="UniProtKB-ARBA"/>
</dbReference>
<evidence type="ECO:0000256" key="16">
    <source>
        <dbReference type="ARBA" id="ARBA00068078"/>
    </source>
</evidence>
<dbReference type="GO" id="GO:0072659">
    <property type="term" value="P:protein localization to plasma membrane"/>
    <property type="evidence" value="ECO:0007669"/>
    <property type="project" value="TreeGrafter"/>
</dbReference>
<dbReference type="Pfam" id="PF23025">
    <property type="entry name" value="YbjQ_2"/>
    <property type="match status" value="4"/>
</dbReference>
<evidence type="ECO:0000256" key="17">
    <source>
        <dbReference type="SAM" id="MobiDB-lite"/>
    </source>
</evidence>
<keyword evidence="13" id="KW-0966">Cell projection</keyword>
<evidence type="ECO:0000256" key="1">
    <source>
        <dbReference type="ARBA" id="ARBA00004156"/>
    </source>
</evidence>
<dbReference type="GO" id="GO:0030659">
    <property type="term" value="C:cytoplasmic vesicle membrane"/>
    <property type="evidence" value="ECO:0007669"/>
    <property type="project" value="UniProtKB-SubCell"/>
</dbReference>
<feature type="compositionally biased region" description="Gly residues" evidence="17">
    <location>
        <begin position="319"/>
        <end position="328"/>
    </location>
</feature>
<evidence type="ECO:0000256" key="10">
    <source>
        <dbReference type="ARBA" id="ARBA00022927"/>
    </source>
</evidence>
<dbReference type="GO" id="GO:0005544">
    <property type="term" value="F:calcium-dependent phospholipid binding"/>
    <property type="evidence" value="ECO:0007669"/>
    <property type="project" value="InterPro"/>
</dbReference>
<organism evidence="19 20">
    <name type="scientific">Zalophus californianus</name>
    <name type="common">California sealion</name>
    <dbReference type="NCBI Taxonomy" id="9704"/>
    <lineage>
        <taxon>Eukaryota</taxon>
        <taxon>Metazoa</taxon>
        <taxon>Chordata</taxon>
        <taxon>Craniata</taxon>
        <taxon>Vertebrata</taxon>
        <taxon>Euteleostomi</taxon>
        <taxon>Mammalia</taxon>
        <taxon>Eutheria</taxon>
        <taxon>Laurasiatheria</taxon>
        <taxon>Carnivora</taxon>
        <taxon>Caniformia</taxon>
        <taxon>Pinnipedia</taxon>
        <taxon>Otariidae</taxon>
        <taxon>Zalophus</taxon>
    </lineage>
</organism>
<accession>A0A6J2CVV4</accession>
<dbReference type="InterPro" id="IPR037785">
    <property type="entry name" value="C2_C2CD5"/>
</dbReference>
<dbReference type="FunFam" id="2.60.40.150:FF:000020">
    <property type="entry name" value="C2 calcium dependent domain containing 5"/>
    <property type="match status" value="1"/>
</dbReference>
<dbReference type="GeneID" id="113921436"/>
<dbReference type="PROSITE" id="PS50004">
    <property type="entry name" value="C2"/>
    <property type="match status" value="1"/>
</dbReference>
<dbReference type="InterPro" id="IPR000008">
    <property type="entry name" value="C2_dom"/>
</dbReference>
<evidence type="ECO:0000256" key="7">
    <source>
        <dbReference type="ARBA" id="ARBA00022490"/>
    </source>
</evidence>
<dbReference type="GO" id="GO:0008286">
    <property type="term" value="P:insulin receptor signaling pathway"/>
    <property type="evidence" value="ECO:0007669"/>
    <property type="project" value="UniProtKB-ARBA"/>
</dbReference>
<dbReference type="CDD" id="cd08688">
    <property type="entry name" value="C2_KIAA0528-like"/>
    <property type="match status" value="1"/>
</dbReference>
<keyword evidence="10" id="KW-0653">Protein transport</keyword>
<keyword evidence="11" id="KW-0446">Lipid-binding</keyword>
<dbReference type="GO" id="GO:0031340">
    <property type="term" value="P:positive regulation of vesicle fusion"/>
    <property type="evidence" value="ECO:0007669"/>
    <property type="project" value="UniProtKB-ARBA"/>
</dbReference>
<evidence type="ECO:0000256" key="12">
    <source>
        <dbReference type="ARBA" id="ARBA00023136"/>
    </source>
</evidence>
<dbReference type="GO" id="GO:0010828">
    <property type="term" value="P:positive regulation of D-glucose transmembrane transport"/>
    <property type="evidence" value="ECO:0007669"/>
    <property type="project" value="TreeGrafter"/>
</dbReference>
<comment type="subcellular location">
    <subcellularLocation>
        <location evidence="2">Cell membrane</location>
    </subcellularLocation>
    <subcellularLocation>
        <location evidence="3">Cell projection</location>
        <location evidence="3">Ruffle</location>
    </subcellularLocation>
    <subcellularLocation>
        <location evidence="4">Cytoplasm</location>
        <location evidence="4">Cell cortex</location>
    </subcellularLocation>
    <subcellularLocation>
        <location evidence="1">Cytoplasmic vesicle membrane</location>
    </subcellularLocation>
</comment>
<gene>
    <name evidence="20" type="primary">C2CD5</name>
</gene>
<evidence type="ECO:0000256" key="2">
    <source>
        <dbReference type="ARBA" id="ARBA00004236"/>
    </source>
</evidence>
<evidence type="ECO:0000256" key="8">
    <source>
        <dbReference type="ARBA" id="ARBA00022723"/>
    </source>
</evidence>
<comment type="function">
    <text evidence="15">Required for insulin-stimulated glucose transport and glucose transporter SLC2A4/GLUT4 translocation from intracellular glucose storage vesicle (GSV) to the plasma membrane (PM) in adipocytes. Binds phospholipid membranes in a calcium-dependent manner and is necessary for the optimal membrane fusion between SLC2A4/GLUT4 GSV and the PM.</text>
</comment>
<keyword evidence="7" id="KW-0963">Cytoplasm</keyword>